<protein>
    <submittedName>
        <fullName evidence="4">Uncharacterized protein</fullName>
    </submittedName>
</protein>
<evidence type="ECO:0000259" key="3">
    <source>
        <dbReference type="Pfam" id="PF21598"/>
    </source>
</evidence>
<dbReference type="Pfam" id="PF18491">
    <property type="entry name" value="SRA"/>
    <property type="match status" value="1"/>
</dbReference>
<dbReference type="EMBL" id="UINC01075898">
    <property type="protein sequence ID" value="SVC14535.1"/>
    <property type="molecule type" value="Genomic_DNA"/>
</dbReference>
<feature type="coiled-coil region" evidence="1">
    <location>
        <begin position="110"/>
        <end position="137"/>
    </location>
</feature>
<evidence type="ECO:0000259" key="2">
    <source>
        <dbReference type="Pfam" id="PF18491"/>
    </source>
</evidence>
<feature type="domain" description="PvuRts1 I-like SET and RING associated" evidence="2">
    <location>
        <begin position="155"/>
        <end position="292"/>
    </location>
</feature>
<proteinExistence type="predicted"/>
<evidence type="ECO:0000256" key="1">
    <source>
        <dbReference type="SAM" id="Coils"/>
    </source>
</evidence>
<keyword evidence="1" id="KW-0175">Coiled coil</keyword>
<accession>A0A382JS95</accession>
<reference evidence="4" key="1">
    <citation type="submission" date="2018-05" db="EMBL/GenBank/DDBJ databases">
        <authorList>
            <person name="Lanie J.A."/>
            <person name="Ng W.-L."/>
            <person name="Kazmierczak K.M."/>
            <person name="Andrzejewski T.M."/>
            <person name="Davidsen T.M."/>
            <person name="Wayne K.J."/>
            <person name="Tettelin H."/>
            <person name="Glass J.I."/>
            <person name="Rusch D."/>
            <person name="Podicherti R."/>
            <person name="Tsui H.-C.T."/>
            <person name="Winkler M.E."/>
        </authorList>
    </citation>
    <scope>NUCLEOTIDE SEQUENCE</scope>
</reference>
<dbReference type="InterPro" id="IPR048797">
    <property type="entry name" value="PvuRts1I-like_N"/>
</dbReference>
<dbReference type="Pfam" id="PF21598">
    <property type="entry name" value="PvuRts1I-like_N"/>
    <property type="match status" value="1"/>
</dbReference>
<feature type="domain" description="Restriction endonuclease PvuRts1 I-like N-terminal" evidence="3">
    <location>
        <begin position="7"/>
        <end position="126"/>
    </location>
</feature>
<dbReference type="AlphaFoldDB" id="A0A382JS95"/>
<dbReference type="InterPro" id="IPR040674">
    <property type="entry name" value="PvuRts1I-like_SRA"/>
</dbReference>
<evidence type="ECO:0000313" key="4">
    <source>
        <dbReference type="EMBL" id="SVC14535.1"/>
    </source>
</evidence>
<sequence length="303" mass="36401">MKFSKDDYILRNFSKIKHKSWELYVITRIIHLLNDPEIEFVCQQLIRTPNMKRYLADLCFPALKLYIEIDELQHTKNQNQIDDEHRKREIIDAINFDEKRIKVFDDQNKIRKLNEINDEILEVIEELKDRKKKLKKSGKFVPWNYEKKFSPEPHLERGYIDVKDNVVFLNHRDALRCFGYKGGHYQRALWRMKGKKRKDVWFPKIYKNDLWNNSLSDDNKKIIMKLDSGKSLVDWFAKERGERDFLEKIKSGRDSVPTVVFAHYNNILGQTVYKFLGEFIVSHEESDEFSTISNRTRTKVYLS</sequence>
<organism evidence="4">
    <name type="scientific">marine metagenome</name>
    <dbReference type="NCBI Taxonomy" id="408172"/>
    <lineage>
        <taxon>unclassified sequences</taxon>
        <taxon>metagenomes</taxon>
        <taxon>ecological metagenomes</taxon>
    </lineage>
</organism>
<name>A0A382JS95_9ZZZZ</name>
<gene>
    <name evidence="4" type="ORF">METZ01_LOCUS267389</name>
</gene>